<evidence type="ECO:0000259" key="1">
    <source>
        <dbReference type="Pfam" id="PF19864"/>
    </source>
</evidence>
<protein>
    <submittedName>
        <fullName evidence="2">B12-binding domain-containing radical SAM protein</fullName>
    </submittedName>
</protein>
<feature type="domain" description="Radical SAM" evidence="1">
    <location>
        <begin position="49"/>
        <end position="115"/>
    </location>
</feature>
<dbReference type="EMBL" id="QXIU01000108">
    <property type="protein sequence ID" value="RIE11468.1"/>
    <property type="molecule type" value="Genomic_DNA"/>
</dbReference>
<evidence type="ECO:0000313" key="2">
    <source>
        <dbReference type="EMBL" id="RIE11468.1"/>
    </source>
</evidence>
<dbReference type="PANTHER" id="PTHR42731">
    <property type="entry name" value="SLL1084 PROTEIN"/>
    <property type="match status" value="1"/>
</dbReference>
<dbReference type="PANTHER" id="PTHR42731:SF1">
    <property type="entry name" value="RADICAL SAM DOMAIN PROTEIN"/>
    <property type="match status" value="1"/>
</dbReference>
<name>A0A398DH22_9BACT</name>
<accession>A0A398DH22</accession>
<dbReference type="Proteomes" id="UP000266489">
    <property type="component" value="Unassembled WGS sequence"/>
</dbReference>
<evidence type="ECO:0000313" key="3">
    <source>
        <dbReference type="Proteomes" id="UP000266489"/>
    </source>
</evidence>
<gene>
    <name evidence="2" type="ORF">SMC5_04455</name>
</gene>
<organism evidence="2 3">
    <name type="scientific">Candidatus Cryosericum odellii</name>
    <dbReference type="NCBI Taxonomy" id="2290917"/>
    <lineage>
        <taxon>Bacteria</taxon>
        <taxon>Pseudomonadati</taxon>
        <taxon>Caldisericota/Cryosericota group</taxon>
        <taxon>Candidatus Cryosericota</taxon>
        <taxon>Candidatus Cryosericia</taxon>
        <taxon>Candidatus Cryosericales</taxon>
        <taxon>Candidatus Cryosericaceae</taxon>
        <taxon>Candidatus Cryosericum</taxon>
    </lineage>
</organism>
<feature type="non-terminal residue" evidence="2">
    <location>
        <position position="115"/>
    </location>
</feature>
<dbReference type="AlphaFoldDB" id="A0A398DH22"/>
<sequence>MDMHSLERFEGPSRYAGNELNAVHKDWEGRFRVALSYPDLYEVGMSSHGIQILYHLLNTIDNVVVERVFAPFHDLEAWLKEHEVSLFSLESRQPLGTFDVIAFSLGTELTYTNLL</sequence>
<dbReference type="Pfam" id="PF19864">
    <property type="entry name" value="Radical_SAM_N2"/>
    <property type="match status" value="1"/>
</dbReference>
<proteinExistence type="predicted"/>
<reference evidence="2 3" key="1">
    <citation type="submission" date="2018-09" db="EMBL/GenBank/DDBJ databases">
        <title>Discovery and Ecogenomic Context for Candidatus Cryosericales, a Global Caldiserica Order Active in Thawing Permafrost.</title>
        <authorList>
            <person name="Martinez M.A."/>
            <person name="Woodcroft B.J."/>
            <person name="Ignacio Espinoza J.C."/>
            <person name="Zayed A."/>
            <person name="Singleton C.M."/>
            <person name="Boyd J."/>
            <person name="Li Y.-F."/>
            <person name="Purvine S."/>
            <person name="Maughan H."/>
            <person name="Hodgkins S.B."/>
            <person name="Anderson D."/>
            <person name="Sederholm M."/>
            <person name="Temperton B."/>
            <person name="Saleska S.R."/>
            <person name="Tyson G.W."/>
            <person name="Rich V.I."/>
        </authorList>
    </citation>
    <scope>NUCLEOTIDE SEQUENCE [LARGE SCALE GENOMIC DNA]</scope>
    <source>
        <strain evidence="2 3">SMC5</strain>
    </source>
</reference>
<dbReference type="InterPro" id="IPR045784">
    <property type="entry name" value="Radical_SAM_N2"/>
</dbReference>
<comment type="caution">
    <text evidence="2">The sequence shown here is derived from an EMBL/GenBank/DDBJ whole genome shotgun (WGS) entry which is preliminary data.</text>
</comment>